<protein>
    <submittedName>
        <fullName evidence="1">Uncharacterized protein</fullName>
    </submittedName>
</protein>
<accession>A0A0M8NV44</accession>
<evidence type="ECO:0000313" key="2">
    <source>
        <dbReference type="Proteomes" id="UP000037696"/>
    </source>
</evidence>
<name>A0A0M8NV44_9EURO</name>
<keyword evidence="2" id="KW-1185">Reference proteome</keyword>
<reference evidence="1 2" key="1">
    <citation type="submission" date="2015-08" db="EMBL/GenBank/DDBJ databases">
        <title>Genome sequencing of Penicillium nordicum.</title>
        <authorList>
            <person name="Nguyen H.D."/>
            <person name="Seifert K.A."/>
        </authorList>
    </citation>
    <scope>NUCLEOTIDE SEQUENCE [LARGE SCALE GENOMIC DNA]</scope>
    <source>
        <strain evidence="1 2">DAOMC 185683</strain>
    </source>
</reference>
<evidence type="ECO:0000313" key="1">
    <source>
        <dbReference type="EMBL" id="KOS39398.1"/>
    </source>
</evidence>
<organism evidence="1 2">
    <name type="scientific">Penicillium nordicum</name>
    <dbReference type="NCBI Taxonomy" id="229535"/>
    <lineage>
        <taxon>Eukaryota</taxon>
        <taxon>Fungi</taxon>
        <taxon>Dikarya</taxon>
        <taxon>Ascomycota</taxon>
        <taxon>Pezizomycotina</taxon>
        <taxon>Eurotiomycetes</taxon>
        <taxon>Eurotiomycetidae</taxon>
        <taxon>Eurotiales</taxon>
        <taxon>Aspergillaceae</taxon>
        <taxon>Penicillium</taxon>
    </lineage>
</organism>
<dbReference type="AlphaFoldDB" id="A0A0M8NV44"/>
<comment type="caution">
    <text evidence="1">The sequence shown here is derived from an EMBL/GenBank/DDBJ whole genome shotgun (WGS) entry which is preliminary data.</text>
</comment>
<gene>
    <name evidence="1" type="ORF">ACN38_g9763</name>
</gene>
<sequence>MTPLLVRPMTKIDEPFFASCFNIPGHDQKIMTVRMNITNMKPTELTHGQAVGSGARTSKDPALPVSPLFRLLQWSPTTSISNRRASSMSMGTSILA</sequence>
<dbReference type="Proteomes" id="UP000037696">
    <property type="component" value="Unassembled WGS sequence"/>
</dbReference>
<dbReference type="EMBL" id="LHQQ01000205">
    <property type="protein sequence ID" value="KOS39398.1"/>
    <property type="molecule type" value="Genomic_DNA"/>
</dbReference>
<proteinExistence type="predicted"/>